<dbReference type="SUPFAM" id="SSF52540">
    <property type="entry name" value="P-loop containing nucleoside triphosphate hydrolases"/>
    <property type="match status" value="1"/>
</dbReference>
<dbReference type="HAMAP" id="MF_00185">
    <property type="entry name" value="IPP_trans"/>
    <property type="match status" value="1"/>
</dbReference>
<dbReference type="PANTHER" id="PTHR11088:SF60">
    <property type="entry name" value="TRNA DIMETHYLALLYLTRANSFERASE"/>
    <property type="match status" value="1"/>
</dbReference>
<protein>
    <recommendedName>
        <fullName evidence="10">tRNA dimethylallyltransferase</fullName>
        <ecNumber evidence="10">2.5.1.75</ecNumber>
    </recommendedName>
    <alternativeName>
        <fullName evidence="10">Dimethylallyl diphosphate:tRNA dimethylallyltransferase</fullName>
        <shortName evidence="10">DMAPP:tRNA dimethylallyltransferase</shortName>
        <shortName evidence="10">DMATase</shortName>
    </alternativeName>
    <alternativeName>
        <fullName evidence="10">Isopentenyl-diphosphate:tRNA isopentenyltransferase</fullName>
        <shortName evidence="10">IPP transferase</shortName>
        <shortName evidence="10">IPPT</shortName>
        <shortName evidence="10">IPTase</shortName>
    </alternativeName>
</protein>
<dbReference type="Gene3D" id="1.10.20.140">
    <property type="match status" value="1"/>
</dbReference>
<dbReference type="GO" id="GO:0052381">
    <property type="term" value="F:tRNA dimethylallyltransferase activity"/>
    <property type="evidence" value="ECO:0007669"/>
    <property type="project" value="UniProtKB-EC"/>
</dbReference>
<evidence type="ECO:0000256" key="6">
    <source>
        <dbReference type="ARBA" id="ARBA00022741"/>
    </source>
</evidence>
<evidence type="ECO:0000256" key="10">
    <source>
        <dbReference type="HAMAP-Rule" id="MF_00185"/>
    </source>
</evidence>
<evidence type="ECO:0000256" key="13">
    <source>
        <dbReference type="RuleBase" id="RU003785"/>
    </source>
</evidence>
<comment type="cofactor">
    <cofactor evidence="1 10">
        <name>Mg(2+)</name>
        <dbReference type="ChEBI" id="CHEBI:18420"/>
    </cofactor>
</comment>
<dbReference type="Pfam" id="PF01715">
    <property type="entry name" value="IPPT"/>
    <property type="match status" value="1"/>
</dbReference>
<comment type="catalytic activity">
    <reaction evidence="9 10 11">
        <text>adenosine(37) in tRNA + dimethylallyl diphosphate = N(6)-dimethylallyladenosine(37) in tRNA + diphosphate</text>
        <dbReference type="Rhea" id="RHEA:26482"/>
        <dbReference type="Rhea" id="RHEA-COMP:10162"/>
        <dbReference type="Rhea" id="RHEA-COMP:10375"/>
        <dbReference type="ChEBI" id="CHEBI:33019"/>
        <dbReference type="ChEBI" id="CHEBI:57623"/>
        <dbReference type="ChEBI" id="CHEBI:74411"/>
        <dbReference type="ChEBI" id="CHEBI:74415"/>
        <dbReference type="EC" id="2.5.1.75"/>
    </reaction>
</comment>
<proteinExistence type="inferred from homology"/>
<comment type="similarity">
    <text evidence="3 10 13">Belongs to the IPP transferase family.</text>
</comment>
<comment type="function">
    <text evidence="2 10 12">Catalyzes the transfer of a dimethylallyl group onto the adenine at position 37 in tRNAs that read codons beginning with uridine, leading to the formation of N6-(dimethylallyl)adenosine (i(6)A).</text>
</comment>
<evidence type="ECO:0000256" key="12">
    <source>
        <dbReference type="RuleBase" id="RU003784"/>
    </source>
</evidence>
<keyword evidence="8 10" id="KW-0460">Magnesium</keyword>
<feature type="compositionally biased region" description="Basic and acidic residues" evidence="14">
    <location>
        <begin position="34"/>
        <end position="53"/>
    </location>
</feature>
<dbReference type="InterPro" id="IPR039657">
    <property type="entry name" value="Dimethylallyltransferase"/>
</dbReference>
<evidence type="ECO:0000256" key="2">
    <source>
        <dbReference type="ARBA" id="ARBA00003213"/>
    </source>
</evidence>
<evidence type="ECO:0000256" key="4">
    <source>
        <dbReference type="ARBA" id="ARBA00022679"/>
    </source>
</evidence>
<feature type="compositionally biased region" description="Low complexity" evidence="14">
    <location>
        <begin position="1"/>
        <end position="33"/>
    </location>
</feature>
<dbReference type="EMBL" id="JANLCM010000003">
    <property type="protein sequence ID" value="MCS5720325.1"/>
    <property type="molecule type" value="Genomic_DNA"/>
</dbReference>
<feature type="binding site" evidence="10">
    <location>
        <begin position="61"/>
        <end position="68"/>
    </location>
    <ligand>
        <name>ATP</name>
        <dbReference type="ChEBI" id="CHEBI:30616"/>
    </ligand>
</feature>
<evidence type="ECO:0000313" key="15">
    <source>
        <dbReference type="EMBL" id="MCS5720325.1"/>
    </source>
</evidence>
<feature type="region of interest" description="Disordered" evidence="14">
    <location>
        <begin position="1"/>
        <end position="53"/>
    </location>
</feature>
<evidence type="ECO:0000313" key="16">
    <source>
        <dbReference type="Proteomes" id="UP001165584"/>
    </source>
</evidence>
<name>A0ABT2GVU6_9MICO</name>
<evidence type="ECO:0000256" key="11">
    <source>
        <dbReference type="RuleBase" id="RU003783"/>
    </source>
</evidence>
<evidence type="ECO:0000256" key="7">
    <source>
        <dbReference type="ARBA" id="ARBA00022840"/>
    </source>
</evidence>
<dbReference type="Gene3D" id="3.40.50.300">
    <property type="entry name" value="P-loop containing nucleotide triphosphate hydrolases"/>
    <property type="match status" value="1"/>
</dbReference>
<evidence type="ECO:0000256" key="5">
    <source>
        <dbReference type="ARBA" id="ARBA00022694"/>
    </source>
</evidence>
<dbReference type="InterPro" id="IPR027417">
    <property type="entry name" value="P-loop_NTPase"/>
</dbReference>
<comment type="subunit">
    <text evidence="10">Monomer.</text>
</comment>
<evidence type="ECO:0000256" key="3">
    <source>
        <dbReference type="ARBA" id="ARBA00005842"/>
    </source>
</evidence>
<feature type="site" description="Interaction with substrate tRNA" evidence="10">
    <location>
        <position position="178"/>
    </location>
</feature>
<feature type="binding site" evidence="10">
    <location>
        <begin position="63"/>
        <end position="68"/>
    </location>
    <ligand>
        <name>substrate</name>
    </ligand>
</feature>
<feature type="site" description="Interaction with substrate tRNA" evidence="10">
    <location>
        <position position="157"/>
    </location>
</feature>
<evidence type="ECO:0000256" key="8">
    <source>
        <dbReference type="ARBA" id="ARBA00022842"/>
    </source>
</evidence>
<evidence type="ECO:0000256" key="14">
    <source>
        <dbReference type="SAM" id="MobiDB-lite"/>
    </source>
</evidence>
<keyword evidence="6 10" id="KW-0547">Nucleotide-binding</keyword>
<comment type="caution">
    <text evidence="10">Lacks conserved residue(s) required for the propagation of feature annotation.</text>
</comment>
<keyword evidence="16" id="KW-1185">Reference proteome</keyword>
<dbReference type="NCBIfam" id="TIGR00174">
    <property type="entry name" value="miaA"/>
    <property type="match status" value="1"/>
</dbReference>
<dbReference type="Proteomes" id="UP001165584">
    <property type="component" value="Unassembled WGS sequence"/>
</dbReference>
<evidence type="ECO:0000256" key="1">
    <source>
        <dbReference type="ARBA" id="ARBA00001946"/>
    </source>
</evidence>
<keyword evidence="4 10" id="KW-0808">Transferase</keyword>
<sequence>MSAADPPAGGGSSADPLAAGASSADPLAAGASSKPRDARVTTDPGSREPDGARAELIAVVGATGTGKSDLSLAIAERLAASGGAAEIVNADAMQLYRGMDIGTAKLSLAERRGIPHHLLDVLEVTDEASVAAYQREARGAIDDIVARGRTPILIGGSGLYVSSVLYDFRFPARDESVRARLEAELTELGARAMYDRLKAIDPVAATSIGQFNGRRLVRALEVVELTGSPVTGTLPEAPVFWRPATIIRLTVERAQLVPRLDARVERMWAAGLVAEVEALQNSGLREGTTASRAIGYAQALAQFDGVMSEAEAIAEAQALTRRYARRQVSWFKRYPDAIDANALDPISSAAAEEIAVARTSA</sequence>
<organism evidence="15 16">
    <name type="scientific">Herbiconiux aconitum</name>
    <dbReference type="NCBI Taxonomy" id="2970913"/>
    <lineage>
        <taxon>Bacteria</taxon>
        <taxon>Bacillati</taxon>
        <taxon>Actinomycetota</taxon>
        <taxon>Actinomycetes</taxon>
        <taxon>Micrococcales</taxon>
        <taxon>Microbacteriaceae</taxon>
        <taxon>Herbiconiux</taxon>
    </lineage>
</organism>
<comment type="caution">
    <text evidence="15">The sequence shown here is derived from an EMBL/GenBank/DDBJ whole genome shotgun (WGS) entry which is preliminary data.</text>
</comment>
<keyword evidence="5 10" id="KW-0819">tRNA processing</keyword>
<accession>A0ABT2GVU6</accession>
<dbReference type="RefSeq" id="WP_259510639.1">
    <property type="nucleotide sequence ID" value="NZ_JANLCM010000003.1"/>
</dbReference>
<gene>
    <name evidence="10 15" type="primary">miaA</name>
    <name evidence="15" type="ORF">N1027_19540</name>
</gene>
<dbReference type="InterPro" id="IPR018022">
    <property type="entry name" value="IPT"/>
</dbReference>
<reference evidence="15" key="1">
    <citation type="submission" date="2022-08" db="EMBL/GenBank/DDBJ databases">
        <authorList>
            <person name="Deng Y."/>
            <person name="Han X.-F."/>
            <person name="Zhang Y.-Q."/>
        </authorList>
    </citation>
    <scope>NUCLEOTIDE SEQUENCE</scope>
    <source>
        <strain evidence="15">CPCC 205763</strain>
    </source>
</reference>
<keyword evidence="7 10" id="KW-0067">ATP-binding</keyword>
<evidence type="ECO:0000256" key="9">
    <source>
        <dbReference type="ARBA" id="ARBA00049563"/>
    </source>
</evidence>
<dbReference type="PANTHER" id="PTHR11088">
    <property type="entry name" value="TRNA DIMETHYLALLYLTRANSFERASE"/>
    <property type="match status" value="1"/>
</dbReference>
<dbReference type="EC" id="2.5.1.75" evidence="10"/>